<organism evidence="9 10">
    <name type="scientific">Aeoliella straminimaris</name>
    <dbReference type="NCBI Taxonomy" id="2954799"/>
    <lineage>
        <taxon>Bacteria</taxon>
        <taxon>Pseudomonadati</taxon>
        <taxon>Planctomycetota</taxon>
        <taxon>Planctomycetia</taxon>
        <taxon>Pirellulales</taxon>
        <taxon>Lacipirellulaceae</taxon>
        <taxon>Aeoliella</taxon>
    </lineage>
</organism>
<feature type="transmembrane region" description="Helical" evidence="8">
    <location>
        <begin position="158"/>
        <end position="183"/>
    </location>
</feature>
<feature type="transmembrane region" description="Helical" evidence="8">
    <location>
        <begin position="20"/>
        <end position="38"/>
    </location>
</feature>
<feature type="transmembrane region" description="Helical" evidence="8">
    <location>
        <begin position="58"/>
        <end position="80"/>
    </location>
</feature>
<keyword evidence="7" id="KW-0868">Chloride</keyword>
<feature type="transmembrane region" description="Helical" evidence="8">
    <location>
        <begin position="190"/>
        <end position="210"/>
    </location>
</feature>
<protein>
    <submittedName>
        <fullName evidence="9">H(+)/Cl(-) exchange transporter ClcA</fullName>
    </submittedName>
</protein>
<sequence>MASTEQIRQRSETKALKTFLFAFVVGLTAGALGAAFHYCLEQAFAFHAALAARFADQQLVGVLVAALSGAAMTAIAFWLVRRFAPEAAGSGIQEIEGTVSGLRPMRWLYVMPVKFVGGVLAIGAGLVLGREGPTVHLGGCVGKMIGEKAKVSPATLHILLASGAAAGLSVAFGAPLASILFVIEEMRGRFRYTFVSIHAVAIASVTAQVVDDQVFGIGPLLPIDLKRSLAEVVKSPGEIFEFLPIFIGLGILLGVCGMGFNATLLACLRVFDRCSSRTTFVYATLLGGVAGALMLLSPGAVGGGDALVQSVFASKVHIGLLLGLLLIRCAMTFLSYSSGVPGGIFAPMLAIGALIGMCFGAATQDLLPHLVTYPAAFALAAMGGLFAATVRAPLTGIVLVAELTSSFGLLVPLTITCIVASITAQLLGSRPIYESLLARTLKNESDSHE</sequence>
<dbReference type="PANTHER" id="PTHR45711">
    <property type="entry name" value="CHLORIDE CHANNEL PROTEIN"/>
    <property type="match status" value="1"/>
</dbReference>
<feature type="transmembrane region" description="Helical" evidence="8">
    <location>
        <begin position="307"/>
        <end position="327"/>
    </location>
</feature>
<gene>
    <name evidence="9" type="primary">clcA</name>
    <name evidence="9" type="ORF">NG895_08510</name>
</gene>
<evidence type="ECO:0000256" key="3">
    <source>
        <dbReference type="ARBA" id="ARBA00022692"/>
    </source>
</evidence>
<comment type="subcellular location">
    <subcellularLocation>
        <location evidence="1">Membrane</location>
        <topology evidence="1">Multi-pass membrane protein</topology>
    </subcellularLocation>
</comment>
<dbReference type="AlphaFoldDB" id="A0A9X2JG31"/>
<evidence type="ECO:0000256" key="7">
    <source>
        <dbReference type="ARBA" id="ARBA00023214"/>
    </source>
</evidence>
<keyword evidence="5" id="KW-0406">Ion transport</keyword>
<name>A0A9X2JG31_9BACT</name>
<feature type="transmembrane region" description="Helical" evidence="8">
    <location>
        <begin position="339"/>
        <end position="363"/>
    </location>
</feature>
<evidence type="ECO:0000313" key="10">
    <source>
        <dbReference type="Proteomes" id="UP001155241"/>
    </source>
</evidence>
<feature type="transmembrane region" description="Helical" evidence="8">
    <location>
        <begin position="107"/>
        <end position="128"/>
    </location>
</feature>
<comment type="caution">
    <text evidence="9">The sequence shown here is derived from an EMBL/GenBank/DDBJ whole genome shotgun (WGS) entry which is preliminary data.</text>
</comment>
<dbReference type="CDD" id="cd01031">
    <property type="entry name" value="EriC"/>
    <property type="match status" value="1"/>
</dbReference>
<evidence type="ECO:0000313" key="9">
    <source>
        <dbReference type="EMBL" id="MCO6043947.1"/>
    </source>
</evidence>
<keyword evidence="3 8" id="KW-0812">Transmembrane</keyword>
<accession>A0A9X2JG31</accession>
<keyword evidence="6 8" id="KW-0472">Membrane</keyword>
<keyword evidence="2" id="KW-0813">Transport</keyword>
<proteinExistence type="predicted"/>
<dbReference type="Proteomes" id="UP001155241">
    <property type="component" value="Unassembled WGS sequence"/>
</dbReference>
<evidence type="ECO:0000256" key="1">
    <source>
        <dbReference type="ARBA" id="ARBA00004141"/>
    </source>
</evidence>
<evidence type="ECO:0000256" key="4">
    <source>
        <dbReference type="ARBA" id="ARBA00022989"/>
    </source>
</evidence>
<dbReference type="Pfam" id="PF00654">
    <property type="entry name" value="Voltage_CLC"/>
    <property type="match status" value="1"/>
</dbReference>
<dbReference type="GO" id="GO:0005886">
    <property type="term" value="C:plasma membrane"/>
    <property type="evidence" value="ECO:0007669"/>
    <property type="project" value="TreeGrafter"/>
</dbReference>
<evidence type="ECO:0000256" key="8">
    <source>
        <dbReference type="SAM" id="Phobius"/>
    </source>
</evidence>
<keyword evidence="4 8" id="KW-1133">Transmembrane helix</keyword>
<keyword evidence="10" id="KW-1185">Reference proteome</keyword>
<dbReference type="Gene3D" id="1.10.3080.10">
    <property type="entry name" value="Clc chloride channel"/>
    <property type="match status" value="1"/>
</dbReference>
<dbReference type="PANTHER" id="PTHR45711:SF6">
    <property type="entry name" value="CHLORIDE CHANNEL PROTEIN"/>
    <property type="match status" value="1"/>
</dbReference>
<feature type="transmembrane region" description="Helical" evidence="8">
    <location>
        <begin position="375"/>
        <end position="400"/>
    </location>
</feature>
<dbReference type="EMBL" id="JAMXLR010000026">
    <property type="protein sequence ID" value="MCO6043947.1"/>
    <property type="molecule type" value="Genomic_DNA"/>
</dbReference>
<evidence type="ECO:0000256" key="5">
    <source>
        <dbReference type="ARBA" id="ARBA00023065"/>
    </source>
</evidence>
<feature type="transmembrane region" description="Helical" evidence="8">
    <location>
        <begin position="280"/>
        <end position="301"/>
    </location>
</feature>
<dbReference type="GO" id="GO:0005247">
    <property type="term" value="F:voltage-gated chloride channel activity"/>
    <property type="evidence" value="ECO:0007669"/>
    <property type="project" value="TreeGrafter"/>
</dbReference>
<reference evidence="9" key="1">
    <citation type="submission" date="2022-06" db="EMBL/GenBank/DDBJ databases">
        <title>Aeoliella straminimaris, a novel planctomycete from sediments.</title>
        <authorList>
            <person name="Vitorino I.R."/>
            <person name="Lage O.M."/>
        </authorList>
    </citation>
    <scope>NUCLEOTIDE SEQUENCE</scope>
    <source>
        <strain evidence="9">ICT_H6.2</strain>
    </source>
</reference>
<dbReference type="NCBIfam" id="NF003640">
    <property type="entry name" value="PRK05277.1"/>
    <property type="match status" value="1"/>
</dbReference>
<feature type="transmembrane region" description="Helical" evidence="8">
    <location>
        <begin position="242"/>
        <end position="268"/>
    </location>
</feature>
<dbReference type="PRINTS" id="PR00762">
    <property type="entry name" value="CLCHANNEL"/>
</dbReference>
<feature type="transmembrane region" description="Helical" evidence="8">
    <location>
        <begin position="407"/>
        <end position="427"/>
    </location>
</feature>
<evidence type="ECO:0000256" key="6">
    <source>
        <dbReference type="ARBA" id="ARBA00023136"/>
    </source>
</evidence>
<dbReference type="InterPro" id="IPR001807">
    <property type="entry name" value="ClC"/>
</dbReference>
<dbReference type="InterPro" id="IPR014743">
    <property type="entry name" value="Cl-channel_core"/>
</dbReference>
<evidence type="ECO:0000256" key="2">
    <source>
        <dbReference type="ARBA" id="ARBA00022448"/>
    </source>
</evidence>
<dbReference type="SUPFAM" id="SSF81340">
    <property type="entry name" value="Clc chloride channel"/>
    <property type="match status" value="1"/>
</dbReference>
<dbReference type="RefSeq" id="WP_252852048.1">
    <property type="nucleotide sequence ID" value="NZ_JAMXLR010000026.1"/>
</dbReference>